<feature type="region of interest" description="Disordered" evidence="1">
    <location>
        <begin position="632"/>
        <end position="663"/>
    </location>
</feature>
<name>A0ABR0BAE3_9CRUS</name>
<organism evidence="2 3">
    <name type="scientific">Daphnia magna</name>
    <dbReference type="NCBI Taxonomy" id="35525"/>
    <lineage>
        <taxon>Eukaryota</taxon>
        <taxon>Metazoa</taxon>
        <taxon>Ecdysozoa</taxon>
        <taxon>Arthropoda</taxon>
        <taxon>Crustacea</taxon>
        <taxon>Branchiopoda</taxon>
        <taxon>Diplostraca</taxon>
        <taxon>Cladocera</taxon>
        <taxon>Anomopoda</taxon>
        <taxon>Daphniidae</taxon>
        <taxon>Daphnia</taxon>
    </lineage>
</organism>
<dbReference type="EMBL" id="JAOYFB010000044">
    <property type="protein sequence ID" value="KAK4045553.1"/>
    <property type="molecule type" value="Genomic_DNA"/>
</dbReference>
<accession>A0ABR0BAE3</accession>
<feature type="compositionally biased region" description="Basic and acidic residues" evidence="1">
    <location>
        <begin position="290"/>
        <end position="300"/>
    </location>
</feature>
<protein>
    <submittedName>
        <fullName evidence="2">Uncharacterized protein</fullName>
    </submittedName>
</protein>
<evidence type="ECO:0000256" key="1">
    <source>
        <dbReference type="SAM" id="MobiDB-lite"/>
    </source>
</evidence>
<evidence type="ECO:0000313" key="3">
    <source>
        <dbReference type="Proteomes" id="UP001234178"/>
    </source>
</evidence>
<sequence>MSDSSSKVPKVSRVIGTALYFCRDSHLGISPRGGIGEGHFRFASHSESGAASCLPIGAHSKSCRLFVSDRGAWGPFVSFRGASRFAAFRSGEAPSSFVAFRRQLLFSLFRFALSSVATLSFQKFPVVSAAFAASSDPFGKLREHKEASFQPLALSCASPSGGVLLDPDGAARKENKRSPSKVALEEPEDLRPAVFTLGGCVPEAKKAQRTSLCDRVGAIGEEGVARVLVEVDFGVTPTSPRFFLQFRRCGREDSVATAVAADDRPNSTHRRWGRDQAVVGRHRSPPATGKQREAAAKAEPDEGDVLLLKPVLPHQPRPRAARLVNRDPLPGLHRGEGVLKTPRFPSMEEVWGYRRIPGRREPPYDTVDLRLTPKDLVDDHDASARCFGNCCERGSFRGAAVLREEARKRCAALDQRIKCALGTRRQAKLLRPSDRRIEDACLARKLATPTQNLRFCLINAKRSRAVHARECLVDRHERLVGPPECIESASQAGGRIEVRGEVLATLLQHRQCALRNPSSEVGKEPMGIEDGPLAGRPRLRRPTFEKCAPCTRMAETLRPVGPLGERFVGRRQSELRLLGRKRRALPAQESAVARRINIPQRSWLSSPVPDRTAAFTQPGKSPASCSFVCAATRGSPPLPPPTSESTSSASKPPTQTSRGGELRAVSSLAGASNRKNVGNAGAGCLAKNSAFSGMSASRASQTASFAWATTRGSFRTKERIATQVWHHVAQTSTNTGFLARAASATARGASLTIQGSSVAACPATTVAAGALAPDAAGKREKAGEGARGGT</sequence>
<reference evidence="2 3" key="1">
    <citation type="journal article" date="2023" name="Nucleic Acids Res.">
        <title>The hologenome of Daphnia magna reveals possible DNA methylation and microbiome-mediated evolution of the host genome.</title>
        <authorList>
            <person name="Chaturvedi A."/>
            <person name="Li X."/>
            <person name="Dhandapani V."/>
            <person name="Marshall H."/>
            <person name="Kissane S."/>
            <person name="Cuenca-Cambronero M."/>
            <person name="Asole G."/>
            <person name="Calvet F."/>
            <person name="Ruiz-Romero M."/>
            <person name="Marangio P."/>
            <person name="Guigo R."/>
            <person name="Rago D."/>
            <person name="Mirbahai L."/>
            <person name="Eastwood N."/>
            <person name="Colbourne J.K."/>
            <person name="Zhou J."/>
            <person name="Mallon E."/>
            <person name="Orsini L."/>
        </authorList>
    </citation>
    <scope>NUCLEOTIDE SEQUENCE [LARGE SCALE GENOMIC DNA]</scope>
    <source>
        <strain evidence="2">LRV0_1</strain>
    </source>
</reference>
<evidence type="ECO:0000313" key="2">
    <source>
        <dbReference type="EMBL" id="KAK4045553.1"/>
    </source>
</evidence>
<keyword evidence="3" id="KW-1185">Reference proteome</keyword>
<feature type="region of interest" description="Disordered" evidence="1">
    <location>
        <begin position="262"/>
        <end position="302"/>
    </location>
</feature>
<gene>
    <name evidence="2" type="ORF">OUZ56_033177</name>
</gene>
<feature type="compositionally biased region" description="Low complexity" evidence="1">
    <location>
        <begin position="643"/>
        <end position="654"/>
    </location>
</feature>
<dbReference type="Proteomes" id="UP001234178">
    <property type="component" value="Unassembled WGS sequence"/>
</dbReference>
<comment type="caution">
    <text evidence="2">The sequence shown here is derived from an EMBL/GenBank/DDBJ whole genome shotgun (WGS) entry which is preliminary data.</text>
</comment>
<proteinExistence type="predicted"/>